<evidence type="ECO:0008006" key="14">
    <source>
        <dbReference type="Google" id="ProtNLM"/>
    </source>
</evidence>
<dbReference type="AlphaFoldDB" id="A0A813DM73"/>
<keyword evidence="3 8" id="KW-0812">Transmembrane</keyword>
<dbReference type="EMBL" id="CAJNNV010002186">
    <property type="protein sequence ID" value="CAE8586721.1"/>
    <property type="molecule type" value="Genomic_DNA"/>
</dbReference>
<keyword evidence="4 8" id="KW-1133">Transmembrane helix</keyword>
<dbReference type="EMBL" id="CAJNNV010009798">
    <property type="protein sequence ID" value="CAE8597816.1"/>
    <property type="molecule type" value="Genomic_DNA"/>
</dbReference>
<dbReference type="Proteomes" id="UP000626109">
    <property type="component" value="Unassembled WGS sequence"/>
</dbReference>
<evidence type="ECO:0000256" key="2">
    <source>
        <dbReference type="ARBA" id="ARBA00022531"/>
    </source>
</evidence>
<comment type="subcellular location">
    <subcellularLocation>
        <location evidence="1">Membrane</location>
    </subcellularLocation>
</comment>
<accession>A0A813DM73</accession>
<gene>
    <name evidence="10" type="ORF">PGLA1383_LOCUS16245</name>
    <name evidence="9" type="ORF">PGLA1383_LOCUS5569</name>
    <name evidence="11" type="ORF">PGLA2088_LOCUS19968</name>
    <name evidence="12" type="ORF">PGLA2088_LOCUS43745</name>
</gene>
<feature type="transmembrane region" description="Helical" evidence="8">
    <location>
        <begin position="82"/>
        <end position="101"/>
    </location>
</feature>
<evidence type="ECO:0000256" key="3">
    <source>
        <dbReference type="ARBA" id="ARBA00022692"/>
    </source>
</evidence>
<dbReference type="EMBL" id="CAJNNW010034904">
    <property type="protein sequence ID" value="CAE8724530.1"/>
    <property type="molecule type" value="Genomic_DNA"/>
</dbReference>
<protein>
    <recommendedName>
        <fullName evidence="14">Photosystem II protein Y</fullName>
    </recommendedName>
</protein>
<dbReference type="GO" id="GO:0015979">
    <property type="term" value="P:photosynthesis"/>
    <property type="evidence" value="ECO:0007669"/>
    <property type="project" value="UniProtKB-KW"/>
</dbReference>
<evidence type="ECO:0000313" key="9">
    <source>
        <dbReference type="EMBL" id="CAE8586721.1"/>
    </source>
</evidence>
<evidence type="ECO:0000313" key="12">
    <source>
        <dbReference type="EMBL" id="CAE8724530.1"/>
    </source>
</evidence>
<dbReference type="HAMAP" id="MF_00717">
    <property type="entry name" value="PSII_PsbY"/>
    <property type="match status" value="1"/>
</dbReference>
<dbReference type="InterPro" id="IPR009388">
    <property type="entry name" value="PSII_PsbY"/>
</dbReference>
<evidence type="ECO:0000313" key="13">
    <source>
        <dbReference type="Proteomes" id="UP000654075"/>
    </source>
</evidence>
<evidence type="ECO:0000313" key="10">
    <source>
        <dbReference type="EMBL" id="CAE8597816.1"/>
    </source>
</evidence>
<dbReference type="OrthoDB" id="445082at2759"/>
<evidence type="ECO:0000256" key="6">
    <source>
        <dbReference type="ARBA" id="ARBA00023136"/>
    </source>
</evidence>
<keyword evidence="6 8" id="KW-0472">Membrane</keyword>
<dbReference type="GO" id="GO:0009523">
    <property type="term" value="C:photosystem II"/>
    <property type="evidence" value="ECO:0007669"/>
    <property type="project" value="UniProtKB-KW"/>
</dbReference>
<sequence length="127" mass="13162">MASQRVRSPLAPLLALAAVAYLACHLSGSAFLPVPSTAARASAAQVEGMSQAALTTALVAAAAPQPVMAFGSEEEEGFDMRILATLALPAGAISWALFNVWRVAFRQVARFSETASGNSKDGLRAED</sequence>
<dbReference type="EMBL" id="CAJNNW010025276">
    <property type="protein sequence ID" value="CAE8676643.1"/>
    <property type="molecule type" value="Genomic_DNA"/>
</dbReference>
<dbReference type="Pfam" id="PF06298">
    <property type="entry name" value="PsbY"/>
    <property type="match status" value="1"/>
</dbReference>
<keyword evidence="2" id="KW-0602">Photosynthesis</keyword>
<keyword evidence="5" id="KW-0793">Thylakoid</keyword>
<evidence type="ECO:0000256" key="5">
    <source>
        <dbReference type="ARBA" id="ARBA00023078"/>
    </source>
</evidence>
<name>A0A813DM73_POLGL</name>
<keyword evidence="7" id="KW-0604">Photosystem II</keyword>
<keyword evidence="13" id="KW-1185">Reference proteome</keyword>
<evidence type="ECO:0000256" key="7">
    <source>
        <dbReference type="ARBA" id="ARBA00023276"/>
    </source>
</evidence>
<dbReference type="GO" id="GO:0030145">
    <property type="term" value="F:manganese ion binding"/>
    <property type="evidence" value="ECO:0007669"/>
    <property type="project" value="InterPro"/>
</dbReference>
<evidence type="ECO:0000256" key="8">
    <source>
        <dbReference type="SAM" id="Phobius"/>
    </source>
</evidence>
<organism evidence="9 13">
    <name type="scientific">Polarella glacialis</name>
    <name type="common">Dinoflagellate</name>
    <dbReference type="NCBI Taxonomy" id="89957"/>
    <lineage>
        <taxon>Eukaryota</taxon>
        <taxon>Sar</taxon>
        <taxon>Alveolata</taxon>
        <taxon>Dinophyceae</taxon>
        <taxon>Suessiales</taxon>
        <taxon>Suessiaceae</taxon>
        <taxon>Polarella</taxon>
    </lineage>
</organism>
<evidence type="ECO:0000256" key="1">
    <source>
        <dbReference type="ARBA" id="ARBA00004370"/>
    </source>
</evidence>
<dbReference type="Proteomes" id="UP000654075">
    <property type="component" value="Unassembled WGS sequence"/>
</dbReference>
<reference evidence="9" key="1">
    <citation type="submission" date="2021-02" db="EMBL/GenBank/DDBJ databases">
        <authorList>
            <person name="Dougan E. K."/>
            <person name="Rhodes N."/>
            <person name="Thang M."/>
            <person name="Chan C."/>
        </authorList>
    </citation>
    <scope>NUCLEOTIDE SEQUENCE</scope>
</reference>
<evidence type="ECO:0000256" key="4">
    <source>
        <dbReference type="ARBA" id="ARBA00022989"/>
    </source>
</evidence>
<comment type="caution">
    <text evidence="9">The sequence shown here is derived from an EMBL/GenBank/DDBJ whole genome shotgun (WGS) entry which is preliminary data.</text>
</comment>
<proteinExistence type="inferred from homology"/>
<evidence type="ECO:0000313" key="11">
    <source>
        <dbReference type="EMBL" id="CAE8676643.1"/>
    </source>
</evidence>